<proteinExistence type="predicted"/>
<dbReference type="Proteomes" id="UP000176814">
    <property type="component" value="Unassembled WGS sequence"/>
</dbReference>
<protein>
    <recommendedName>
        <fullName evidence="4">Chemotaxis methyl-accepting receptor HlyB-like 4HB MCP domain-containing protein</fullName>
    </recommendedName>
</protein>
<keyword evidence="1" id="KW-1133">Transmembrane helix</keyword>
<keyword evidence="1" id="KW-0472">Membrane</keyword>
<feature type="transmembrane region" description="Helical" evidence="1">
    <location>
        <begin position="9"/>
        <end position="28"/>
    </location>
</feature>
<keyword evidence="1" id="KW-0812">Transmembrane</keyword>
<name>A0A1F6X873_9BACT</name>
<evidence type="ECO:0000256" key="1">
    <source>
        <dbReference type="SAM" id="Phobius"/>
    </source>
</evidence>
<comment type="caution">
    <text evidence="2">The sequence shown here is derived from an EMBL/GenBank/DDBJ whole genome shotgun (WGS) entry which is preliminary data.</text>
</comment>
<accession>A0A1F6X873</accession>
<dbReference type="AlphaFoldDB" id="A0A1F6X873"/>
<reference evidence="2 3" key="1">
    <citation type="journal article" date="2016" name="Nat. Commun.">
        <title>Thousands of microbial genomes shed light on interconnected biogeochemical processes in an aquifer system.</title>
        <authorList>
            <person name="Anantharaman K."/>
            <person name="Brown C.T."/>
            <person name="Hug L.A."/>
            <person name="Sharon I."/>
            <person name="Castelle C.J."/>
            <person name="Probst A.J."/>
            <person name="Thomas B.C."/>
            <person name="Singh A."/>
            <person name="Wilkins M.J."/>
            <person name="Karaoz U."/>
            <person name="Brodie E.L."/>
            <person name="Williams K.H."/>
            <person name="Hubbard S.S."/>
            <person name="Banfield J.F."/>
        </authorList>
    </citation>
    <scope>NUCLEOTIDE SEQUENCE [LARGE SCALE GENOMIC DNA]</scope>
</reference>
<organism evidence="2 3">
    <name type="scientific">Candidatus Nomurabacteria bacterium RIFCSPLOWO2_01_FULL_40_15</name>
    <dbReference type="NCBI Taxonomy" id="1801772"/>
    <lineage>
        <taxon>Bacteria</taxon>
        <taxon>Candidatus Nomuraibacteriota</taxon>
    </lineage>
</organism>
<evidence type="ECO:0000313" key="2">
    <source>
        <dbReference type="EMBL" id="OGI90225.1"/>
    </source>
</evidence>
<evidence type="ECO:0008006" key="4">
    <source>
        <dbReference type="Google" id="ProtNLM"/>
    </source>
</evidence>
<gene>
    <name evidence="2" type="ORF">A2911_02375</name>
</gene>
<evidence type="ECO:0000313" key="3">
    <source>
        <dbReference type="Proteomes" id="UP000176814"/>
    </source>
</evidence>
<dbReference type="EMBL" id="MFUW01000020">
    <property type="protein sequence ID" value="OGI90225.1"/>
    <property type="molecule type" value="Genomic_DNA"/>
</dbReference>
<sequence length="124" mass="13977">MHTIFSNKIVSALIIFLAIVNVVLWSAYSSRGAELQRVQDVIANIEYGRNILAFQKLFVDKVLKSNGEVDYDTRRELEQAVGKTNDDIVISAWNAFLSTKTESEGQMKVKELLSVLAERAYHGK</sequence>